<dbReference type="InterPro" id="IPR011991">
    <property type="entry name" value="ArsR-like_HTH"/>
</dbReference>
<sequence length="102" mass="10918">MTDYQAARTLAEHLTALAAARIQLVHEIAQSGPCTVGVLSRRIGAAYVNVSHHLGRLRAAGVLTNSRDGRRVAYSFADGVYNARRRTLTLGEWTVGIGKASG</sequence>
<keyword evidence="3" id="KW-1185">Reference proteome</keyword>
<reference evidence="3" key="1">
    <citation type="submission" date="2019-08" db="EMBL/GenBank/DDBJ databases">
        <title>Limnoglobus roseus gen. nov., sp. nov., a novel freshwater planctomycete with a giant genome from the family Gemmataceae.</title>
        <authorList>
            <person name="Kulichevskaya I.S."/>
            <person name="Naumoff D.G."/>
            <person name="Miroshnikov K."/>
            <person name="Ivanova A."/>
            <person name="Philippov D.A."/>
            <person name="Hakobyan A."/>
            <person name="Rijpstra I.C."/>
            <person name="Sinninghe Damste J.S."/>
            <person name="Liesack W."/>
            <person name="Dedysh S.N."/>
        </authorList>
    </citation>
    <scope>NUCLEOTIDE SEQUENCE [LARGE SCALE GENOMIC DNA]</scope>
    <source>
        <strain evidence="3">PX52</strain>
    </source>
</reference>
<feature type="domain" description="HTH arsR-type" evidence="1">
    <location>
        <begin position="2"/>
        <end position="95"/>
    </location>
</feature>
<dbReference type="KEGG" id="lrs:PX52LOC_06999"/>
<dbReference type="RefSeq" id="WP_149114258.1">
    <property type="nucleotide sequence ID" value="NZ_CP042425.1"/>
</dbReference>
<dbReference type="GO" id="GO:0003700">
    <property type="term" value="F:DNA-binding transcription factor activity"/>
    <property type="evidence" value="ECO:0007669"/>
    <property type="project" value="InterPro"/>
</dbReference>
<dbReference type="OrthoDB" id="9794330at2"/>
<name>A0A5C1AP34_9BACT</name>
<organism evidence="2 3">
    <name type="scientific">Limnoglobus roseus</name>
    <dbReference type="NCBI Taxonomy" id="2598579"/>
    <lineage>
        <taxon>Bacteria</taxon>
        <taxon>Pseudomonadati</taxon>
        <taxon>Planctomycetota</taxon>
        <taxon>Planctomycetia</taxon>
        <taxon>Gemmatales</taxon>
        <taxon>Gemmataceae</taxon>
        <taxon>Limnoglobus</taxon>
    </lineage>
</organism>
<dbReference type="SUPFAM" id="SSF46785">
    <property type="entry name" value="Winged helix' DNA-binding domain"/>
    <property type="match status" value="1"/>
</dbReference>
<dbReference type="CDD" id="cd00090">
    <property type="entry name" value="HTH_ARSR"/>
    <property type="match status" value="1"/>
</dbReference>
<dbReference type="Pfam" id="PF25212">
    <property type="entry name" value="HVO_A0114"/>
    <property type="match status" value="1"/>
</dbReference>
<dbReference type="PROSITE" id="PS50987">
    <property type="entry name" value="HTH_ARSR_2"/>
    <property type="match status" value="1"/>
</dbReference>
<proteinExistence type="predicted"/>
<evidence type="ECO:0000313" key="3">
    <source>
        <dbReference type="Proteomes" id="UP000324974"/>
    </source>
</evidence>
<evidence type="ECO:0000259" key="1">
    <source>
        <dbReference type="PROSITE" id="PS50987"/>
    </source>
</evidence>
<dbReference type="SMART" id="SM00418">
    <property type="entry name" value="HTH_ARSR"/>
    <property type="match status" value="1"/>
</dbReference>
<evidence type="ECO:0000313" key="2">
    <source>
        <dbReference type="EMBL" id="QEL19917.1"/>
    </source>
</evidence>
<protein>
    <submittedName>
        <fullName evidence="2">ArsR family transcriptional regulator</fullName>
    </submittedName>
</protein>
<dbReference type="InterPro" id="IPR001845">
    <property type="entry name" value="HTH_ArsR_DNA-bd_dom"/>
</dbReference>
<accession>A0A5C1AP34</accession>
<dbReference type="AlphaFoldDB" id="A0A5C1AP34"/>
<dbReference type="Gene3D" id="1.10.10.10">
    <property type="entry name" value="Winged helix-like DNA-binding domain superfamily/Winged helix DNA-binding domain"/>
    <property type="match status" value="1"/>
</dbReference>
<gene>
    <name evidence="2" type="ORF">PX52LOC_06999</name>
</gene>
<dbReference type="Proteomes" id="UP000324974">
    <property type="component" value="Chromosome"/>
</dbReference>
<dbReference type="InterPro" id="IPR036388">
    <property type="entry name" value="WH-like_DNA-bd_sf"/>
</dbReference>
<dbReference type="InterPro" id="IPR036390">
    <property type="entry name" value="WH_DNA-bd_sf"/>
</dbReference>
<dbReference type="EMBL" id="CP042425">
    <property type="protein sequence ID" value="QEL19917.1"/>
    <property type="molecule type" value="Genomic_DNA"/>
</dbReference>